<dbReference type="AlphaFoldDB" id="A0A061A9U6"/>
<sequence length="210" mass="24892">MDIKKNKVLYPNKQIPSILHIQESKFLMIQGRGNPNDINSSYKDDVSKLYQVAYTIRMSYKNNYLIKGFEPFTVAPLEGYWYQEGIEGFDPLRKDLFVYKLMIPMPDFIHEKDYLWAIQFIKVKKGMDLSEVKFLIYEEGLVVQMLHIGPYDTEVQTIQQMNEFMNQEGYEIDFSPERLHHEIYLSDPRKVSSEKLKTIIRHPIKKRGNV</sequence>
<evidence type="ECO:0000313" key="3">
    <source>
        <dbReference type="Proteomes" id="UP000032434"/>
    </source>
</evidence>
<dbReference type="PIRSF" id="PIRSF031644">
    <property type="entry name" value="UCP031644"/>
    <property type="match status" value="1"/>
</dbReference>
<reference evidence="3" key="1">
    <citation type="submission" date="2014-05" db="EMBL/GenBank/DDBJ databases">
        <authorList>
            <person name="Kube M."/>
        </authorList>
    </citation>
    <scope>NUCLEOTIDE SEQUENCE [LARGE SCALE GENOMIC DNA]</scope>
</reference>
<dbReference type="PATRIC" id="fig|35623.3.peg.570"/>
<evidence type="ECO:0000259" key="1">
    <source>
        <dbReference type="Pfam" id="PF06445"/>
    </source>
</evidence>
<dbReference type="Pfam" id="PF06445">
    <property type="entry name" value="GyrI-like"/>
    <property type="match status" value="1"/>
</dbReference>
<dbReference type="STRING" id="35623.Aocu_05700"/>
<protein>
    <submittedName>
        <fullName evidence="2">GyrI-like bacterial transcription activator</fullName>
    </submittedName>
</protein>
<dbReference type="InterPro" id="IPR029442">
    <property type="entry name" value="GyrI-like"/>
</dbReference>
<name>A0A061A9U6_9MOLU</name>
<dbReference type="RefSeq" id="WP_045749168.1">
    <property type="nucleotide sequence ID" value="NZ_FUZK01000003.1"/>
</dbReference>
<proteinExistence type="predicted"/>
<keyword evidence="3" id="KW-1185">Reference proteome</keyword>
<dbReference type="SUPFAM" id="SSF55136">
    <property type="entry name" value="Probable bacterial effector-binding domain"/>
    <property type="match status" value="1"/>
</dbReference>
<dbReference type="EMBL" id="LK028559">
    <property type="protein sequence ID" value="CDR30643.1"/>
    <property type="molecule type" value="Genomic_DNA"/>
</dbReference>
<dbReference type="Proteomes" id="UP000032434">
    <property type="component" value="Chromosome 1"/>
</dbReference>
<dbReference type="InterPro" id="IPR011256">
    <property type="entry name" value="Reg_factor_effector_dom_sf"/>
</dbReference>
<organism evidence="2 3">
    <name type="scientific">Acholeplasma oculi</name>
    <dbReference type="NCBI Taxonomy" id="35623"/>
    <lineage>
        <taxon>Bacteria</taxon>
        <taxon>Bacillati</taxon>
        <taxon>Mycoplasmatota</taxon>
        <taxon>Mollicutes</taxon>
        <taxon>Acholeplasmatales</taxon>
        <taxon>Acholeplasmataceae</taxon>
        <taxon>Acholeplasma</taxon>
    </lineage>
</organism>
<dbReference type="KEGG" id="aoc:Aocu_05700"/>
<dbReference type="HOGENOM" id="CLU_083625_0_0_14"/>
<gene>
    <name evidence="2" type="ORF">Aocu_05700</name>
</gene>
<dbReference type="OrthoDB" id="4772335at2"/>
<evidence type="ECO:0000313" key="2">
    <source>
        <dbReference type="EMBL" id="CDR30643.1"/>
    </source>
</evidence>
<dbReference type="InParanoid" id="A0A061A9U6"/>
<feature type="domain" description="GyrI-like small molecule binding" evidence="1">
    <location>
        <begin position="16"/>
        <end position="205"/>
    </location>
</feature>
<accession>A0A061A9U6</accession>
<dbReference type="Gene3D" id="3.20.80.10">
    <property type="entry name" value="Regulatory factor, effector binding domain"/>
    <property type="match status" value="1"/>
</dbReference>
<dbReference type="InterPro" id="IPR008319">
    <property type="entry name" value="GyrI-like_CCH_Lin2189-like"/>
</dbReference>